<evidence type="ECO:0000313" key="6">
    <source>
        <dbReference type="Proteomes" id="UP000001064"/>
    </source>
</evidence>
<evidence type="ECO:0008006" key="7">
    <source>
        <dbReference type="Google" id="ProtNLM"/>
    </source>
</evidence>
<sequence>MSSPQSSSPNVTLISNDNKNYNCEYISSTTSQINCLLEPGEGLINKIQIKIDEVESTTEINFKYGVPHFTSTNAIQIDRTNEFSTTGIIYGNINDTNGTIKFIFNGKESNENIITSISNDETKLSFKLPNICKTSVKLSIEVNNIISNNNITITLQPTFVLAPSRSLTKGSSLHIVKYLRYYCKTIYYN</sequence>
<protein>
    <recommendedName>
        <fullName evidence="7">IPT/TIG domain-containing protein</fullName>
    </recommendedName>
</protein>
<name>F0ZIK7_DICPU</name>
<keyword evidence="2" id="KW-0732">Signal</keyword>
<keyword evidence="4" id="KW-0325">Glycoprotein</keyword>
<dbReference type="GeneID" id="10501036"/>
<dbReference type="PANTHER" id="PTHR31341">
    <property type="entry name" value="IPT/TIG DOMAIN-CONTAINING PROTEIN-RELATED-RELATED"/>
    <property type="match status" value="1"/>
</dbReference>
<evidence type="ECO:0000256" key="2">
    <source>
        <dbReference type="ARBA" id="ARBA00022729"/>
    </source>
</evidence>
<evidence type="ECO:0000313" key="5">
    <source>
        <dbReference type="EMBL" id="EGC36231.1"/>
    </source>
</evidence>
<dbReference type="VEuPathDB" id="AmoebaDB:DICPUDRAFT_78110"/>
<dbReference type="EMBL" id="GL871033">
    <property type="protein sequence ID" value="EGC36231.1"/>
    <property type="molecule type" value="Genomic_DNA"/>
</dbReference>
<reference evidence="6" key="1">
    <citation type="journal article" date="2011" name="Genome Biol.">
        <title>Comparative genomics of the social amoebae Dictyostelium discoideum and Dictyostelium purpureum.</title>
        <authorList>
            <consortium name="US DOE Joint Genome Institute (JGI-PGF)"/>
            <person name="Sucgang R."/>
            <person name="Kuo A."/>
            <person name="Tian X."/>
            <person name="Salerno W."/>
            <person name="Parikh A."/>
            <person name="Feasley C.L."/>
            <person name="Dalin E."/>
            <person name="Tu H."/>
            <person name="Huang E."/>
            <person name="Barry K."/>
            <person name="Lindquist E."/>
            <person name="Shapiro H."/>
            <person name="Bruce D."/>
            <person name="Schmutz J."/>
            <person name="Salamov A."/>
            <person name="Fey P."/>
            <person name="Gaudet P."/>
            <person name="Anjard C."/>
            <person name="Babu M.M."/>
            <person name="Basu S."/>
            <person name="Bushmanova Y."/>
            <person name="van der Wel H."/>
            <person name="Katoh-Kurasawa M."/>
            <person name="Dinh C."/>
            <person name="Coutinho P.M."/>
            <person name="Saito T."/>
            <person name="Elias M."/>
            <person name="Schaap P."/>
            <person name="Kay R.R."/>
            <person name="Henrissat B."/>
            <person name="Eichinger L."/>
            <person name="Rivero F."/>
            <person name="Putnam N.H."/>
            <person name="West C.M."/>
            <person name="Loomis W.F."/>
            <person name="Chisholm R.L."/>
            <person name="Shaulsky G."/>
            <person name="Strassmann J.E."/>
            <person name="Queller D.C."/>
            <person name="Kuspa A."/>
            <person name="Grigoriev I.V."/>
        </authorList>
    </citation>
    <scope>NUCLEOTIDE SEQUENCE [LARGE SCALE GENOMIC DNA]</scope>
    <source>
        <strain evidence="6">QSDP1</strain>
    </source>
</reference>
<keyword evidence="6" id="KW-1185">Reference proteome</keyword>
<dbReference type="GO" id="GO:0016020">
    <property type="term" value="C:membrane"/>
    <property type="evidence" value="ECO:0007669"/>
    <property type="project" value="UniProtKB-SubCell"/>
</dbReference>
<dbReference type="RefSeq" id="XP_003287240.1">
    <property type="nucleotide sequence ID" value="XM_003287192.1"/>
</dbReference>
<dbReference type="KEGG" id="dpp:DICPUDRAFT_78110"/>
<dbReference type="PANTHER" id="PTHR31341:SF4">
    <property type="entry name" value="IPT_TIG DOMAIN-CONTAINING PROTEIN-RELATED"/>
    <property type="match status" value="1"/>
</dbReference>
<keyword evidence="3" id="KW-0472">Membrane</keyword>
<evidence type="ECO:0000256" key="1">
    <source>
        <dbReference type="ARBA" id="ARBA00004370"/>
    </source>
</evidence>
<dbReference type="InterPro" id="IPR052014">
    <property type="entry name" value="Dictyostelium_Tiger"/>
</dbReference>
<evidence type="ECO:0000256" key="4">
    <source>
        <dbReference type="ARBA" id="ARBA00023180"/>
    </source>
</evidence>
<gene>
    <name evidence="5" type="ORF">DICPUDRAFT_78110</name>
</gene>
<dbReference type="InParanoid" id="F0ZIK7"/>
<dbReference type="Proteomes" id="UP000001064">
    <property type="component" value="Unassembled WGS sequence"/>
</dbReference>
<accession>F0ZIK7</accession>
<organism evidence="5 6">
    <name type="scientific">Dictyostelium purpureum</name>
    <name type="common">Slime mold</name>
    <dbReference type="NCBI Taxonomy" id="5786"/>
    <lineage>
        <taxon>Eukaryota</taxon>
        <taxon>Amoebozoa</taxon>
        <taxon>Evosea</taxon>
        <taxon>Eumycetozoa</taxon>
        <taxon>Dictyostelia</taxon>
        <taxon>Dictyosteliales</taxon>
        <taxon>Dictyosteliaceae</taxon>
        <taxon>Dictyostelium</taxon>
    </lineage>
</organism>
<dbReference type="AlphaFoldDB" id="F0ZIK7"/>
<comment type="subcellular location">
    <subcellularLocation>
        <location evidence="1">Membrane</location>
    </subcellularLocation>
</comment>
<proteinExistence type="predicted"/>
<evidence type="ECO:0000256" key="3">
    <source>
        <dbReference type="ARBA" id="ARBA00023136"/>
    </source>
</evidence>